<evidence type="ECO:0000313" key="9">
    <source>
        <dbReference type="Proteomes" id="UP000280307"/>
    </source>
</evidence>
<dbReference type="AlphaFoldDB" id="A0A426U4L9"/>
<keyword evidence="3 6" id="KW-0812">Transmembrane</keyword>
<evidence type="ECO:0000313" key="8">
    <source>
        <dbReference type="EMBL" id="RRR74874.1"/>
    </source>
</evidence>
<keyword evidence="5 6" id="KW-0472">Membrane</keyword>
<evidence type="ECO:0000256" key="5">
    <source>
        <dbReference type="ARBA" id="ARBA00023136"/>
    </source>
</evidence>
<protein>
    <submittedName>
        <fullName evidence="8">PspC domain-containing protein</fullName>
    </submittedName>
</protein>
<keyword evidence="2" id="KW-1003">Cell membrane</keyword>
<sequence length="194" mass="21348">MQPRLARSNNERMVAGVCGGIAEYFAIDPVIVRLIFVVLTLSSVGLPAYILFWLIMPRAAITHHQSGMDQFDAQSGMFNQQMHQRGQEVFVGQRSNQAQAGRAAPNYYDPASGLPLDPDAPATGRTVNLGPLPTDPLNPYQQNTPQPVRRWKTLGVILIGIGGLILLEQFGIDMSLIFPTLLIVAGAILMRRRR</sequence>
<dbReference type="EMBL" id="RSAS01000232">
    <property type="protein sequence ID" value="RRR74874.1"/>
    <property type="molecule type" value="Genomic_DNA"/>
</dbReference>
<dbReference type="PANTHER" id="PTHR33885">
    <property type="entry name" value="PHAGE SHOCK PROTEIN C"/>
    <property type="match status" value="1"/>
</dbReference>
<feature type="transmembrane region" description="Helical" evidence="6">
    <location>
        <begin position="30"/>
        <end position="55"/>
    </location>
</feature>
<reference evidence="8 9" key="1">
    <citation type="submission" date="2018-12" db="EMBL/GenBank/DDBJ databases">
        <title>Genome Sequence of Candidatus Viridilinea halotolerans isolated from saline sulfide-rich spring.</title>
        <authorList>
            <person name="Grouzdev D.S."/>
            <person name="Burganskaya E.I."/>
            <person name="Krutkina M.S."/>
            <person name="Sukhacheva M.V."/>
            <person name="Gorlenko V.M."/>
        </authorList>
    </citation>
    <scope>NUCLEOTIDE SEQUENCE [LARGE SCALE GENOMIC DNA]</scope>
    <source>
        <strain evidence="8">Chok-6</strain>
    </source>
</reference>
<evidence type="ECO:0000256" key="1">
    <source>
        <dbReference type="ARBA" id="ARBA00004162"/>
    </source>
</evidence>
<dbReference type="GO" id="GO:0005886">
    <property type="term" value="C:plasma membrane"/>
    <property type="evidence" value="ECO:0007669"/>
    <property type="project" value="UniProtKB-SubCell"/>
</dbReference>
<dbReference type="InterPro" id="IPR052027">
    <property type="entry name" value="PspC"/>
</dbReference>
<comment type="caution">
    <text evidence="8">The sequence shown here is derived from an EMBL/GenBank/DDBJ whole genome shotgun (WGS) entry which is preliminary data.</text>
</comment>
<evidence type="ECO:0000256" key="3">
    <source>
        <dbReference type="ARBA" id="ARBA00022692"/>
    </source>
</evidence>
<comment type="subcellular location">
    <subcellularLocation>
        <location evidence="1">Cell membrane</location>
        <topology evidence="1">Single-pass membrane protein</topology>
    </subcellularLocation>
</comment>
<evidence type="ECO:0000259" key="7">
    <source>
        <dbReference type="Pfam" id="PF04024"/>
    </source>
</evidence>
<dbReference type="InterPro" id="IPR007168">
    <property type="entry name" value="Phageshock_PspC_N"/>
</dbReference>
<proteinExistence type="predicted"/>
<evidence type="ECO:0000256" key="2">
    <source>
        <dbReference type="ARBA" id="ARBA00022475"/>
    </source>
</evidence>
<organism evidence="8 9">
    <name type="scientific">Candidatus Viridilinea halotolerans</name>
    <dbReference type="NCBI Taxonomy" id="2491704"/>
    <lineage>
        <taxon>Bacteria</taxon>
        <taxon>Bacillati</taxon>
        <taxon>Chloroflexota</taxon>
        <taxon>Chloroflexia</taxon>
        <taxon>Chloroflexales</taxon>
        <taxon>Chloroflexineae</taxon>
        <taxon>Oscillochloridaceae</taxon>
        <taxon>Candidatus Viridilinea</taxon>
    </lineage>
</organism>
<accession>A0A426U4L9</accession>
<dbReference type="Proteomes" id="UP000280307">
    <property type="component" value="Unassembled WGS sequence"/>
</dbReference>
<feature type="domain" description="Phage shock protein PspC N-terminal" evidence="7">
    <location>
        <begin position="4"/>
        <end position="58"/>
    </location>
</feature>
<gene>
    <name evidence="8" type="ORF">EI684_06070</name>
</gene>
<dbReference type="Pfam" id="PF04024">
    <property type="entry name" value="PspC"/>
    <property type="match status" value="1"/>
</dbReference>
<evidence type="ECO:0000256" key="4">
    <source>
        <dbReference type="ARBA" id="ARBA00022989"/>
    </source>
</evidence>
<feature type="transmembrane region" description="Helical" evidence="6">
    <location>
        <begin position="173"/>
        <end position="190"/>
    </location>
</feature>
<evidence type="ECO:0000256" key="6">
    <source>
        <dbReference type="SAM" id="Phobius"/>
    </source>
</evidence>
<dbReference type="PANTHER" id="PTHR33885:SF3">
    <property type="entry name" value="PHAGE SHOCK PROTEIN C"/>
    <property type="match status" value="1"/>
</dbReference>
<keyword evidence="4 6" id="KW-1133">Transmembrane helix</keyword>
<name>A0A426U4L9_9CHLR</name>